<evidence type="ECO:0000259" key="1">
    <source>
        <dbReference type="PROSITE" id="PS51725"/>
    </source>
</evidence>
<keyword evidence="2" id="KW-0503">Monooxygenase</keyword>
<dbReference type="Proteomes" id="UP000249066">
    <property type="component" value="Unassembled WGS sequence"/>
</dbReference>
<reference evidence="2 3" key="1">
    <citation type="submission" date="2017-08" db="EMBL/GenBank/DDBJ databases">
        <title>Infants hospitalized years apart are colonized by the same room-sourced microbial strains.</title>
        <authorList>
            <person name="Brooks B."/>
            <person name="Olm M.R."/>
            <person name="Firek B.A."/>
            <person name="Baker R."/>
            <person name="Thomas B.C."/>
            <person name="Morowitz M.J."/>
            <person name="Banfield J.F."/>
        </authorList>
    </citation>
    <scope>NUCLEOTIDE SEQUENCE [LARGE SCALE GENOMIC DNA]</scope>
    <source>
        <strain evidence="2">S2_018_000_R2_101</strain>
    </source>
</reference>
<dbReference type="AlphaFoldDB" id="A0A2W5C215"/>
<dbReference type="InterPro" id="IPR011008">
    <property type="entry name" value="Dimeric_a/b-barrel"/>
</dbReference>
<dbReference type="PANTHER" id="PTHR37811">
    <property type="entry name" value="BLL5343 PROTEIN"/>
    <property type="match status" value="1"/>
</dbReference>
<protein>
    <submittedName>
        <fullName evidence="2">Antibiotic biosynthesis monooxygenase</fullName>
    </submittedName>
</protein>
<dbReference type="SUPFAM" id="SSF54909">
    <property type="entry name" value="Dimeric alpha+beta barrel"/>
    <property type="match status" value="1"/>
</dbReference>
<feature type="domain" description="ABM" evidence="1">
    <location>
        <begin position="5"/>
        <end position="92"/>
    </location>
</feature>
<dbReference type="EMBL" id="QFNN01000104">
    <property type="protein sequence ID" value="PZO88048.1"/>
    <property type="molecule type" value="Genomic_DNA"/>
</dbReference>
<dbReference type="PANTHER" id="PTHR37811:SF2">
    <property type="entry name" value="ABM DOMAIN-CONTAINING PROTEIN"/>
    <property type="match status" value="1"/>
</dbReference>
<dbReference type="Pfam" id="PF03992">
    <property type="entry name" value="ABM"/>
    <property type="match status" value="1"/>
</dbReference>
<name>A0A2W5C215_9SPHN</name>
<dbReference type="Gene3D" id="3.30.70.100">
    <property type="match status" value="1"/>
</dbReference>
<accession>A0A2W5C215</accession>
<comment type="caution">
    <text evidence="2">The sequence shown here is derived from an EMBL/GenBank/DDBJ whole genome shotgun (WGS) entry which is preliminary data.</text>
</comment>
<evidence type="ECO:0000313" key="3">
    <source>
        <dbReference type="Proteomes" id="UP000249066"/>
    </source>
</evidence>
<evidence type="ECO:0000313" key="2">
    <source>
        <dbReference type="EMBL" id="PZO88048.1"/>
    </source>
</evidence>
<proteinExistence type="predicted"/>
<gene>
    <name evidence="2" type="ORF">DI623_13485</name>
</gene>
<dbReference type="GO" id="GO:0004497">
    <property type="term" value="F:monooxygenase activity"/>
    <property type="evidence" value="ECO:0007669"/>
    <property type="project" value="UniProtKB-KW"/>
</dbReference>
<keyword evidence="2" id="KW-0560">Oxidoreductase</keyword>
<dbReference type="InterPro" id="IPR007138">
    <property type="entry name" value="ABM_dom"/>
</dbReference>
<dbReference type="PROSITE" id="PS51725">
    <property type="entry name" value="ABM"/>
    <property type="match status" value="1"/>
</dbReference>
<dbReference type="InterPro" id="IPR052936">
    <property type="entry name" value="Jasmonate_Hydroxylase-like"/>
</dbReference>
<sequence length="104" mass="11514">MSAGATAVIFISTRNDADPQGYAEAADAMESLAALQPGYIGIESVRGDDRRGVTISYWRDETAAIAWRDHPDHAAVREKGRALWYDECHTIVTSVTRAYRWARG</sequence>
<organism evidence="2 3">
    <name type="scientific">Sphingomonas sanxanigenens</name>
    <dbReference type="NCBI Taxonomy" id="397260"/>
    <lineage>
        <taxon>Bacteria</taxon>
        <taxon>Pseudomonadati</taxon>
        <taxon>Pseudomonadota</taxon>
        <taxon>Alphaproteobacteria</taxon>
        <taxon>Sphingomonadales</taxon>
        <taxon>Sphingomonadaceae</taxon>
        <taxon>Sphingomonas</taxon>
    </lineage>
</organism>